<gene>
    <name evidence="1" type="ORF">C0Q88_22020</name>
</gene>
<dbReference type="EMBL" id="PKQE01000006">
    <property type="protein sequence ID" value="PLC40482.1"/>
    <property type="molecule type" value="Genomic_DNA"/>
</dbReference>
<dbReference type="Proteomes" id="UP000234456">
    <property type="component" value="Unassembled WGS sequence"/>
</dbReference>
<proteinExistence type="predicted"/>
<comment type="caution">
    <text evidence="1">The sequence shown here is derived from an EMBL/GenBank/DDBJ whole genome shotgun (WGS) entry which is preliminary data.</text>
</comment>
<dbReference type="AlphaFoldDB" id="A0A2N4TL95"/>
<protein>
    <submittedName>
        <fullName evidence="1">Uncharacterized protein</fullName>
    </submittedName>
</protein>
<sequence>MRKIYPRLALSLAVIAIAYVGATSAHRLMRSYEGYCETTGVKLTTAERLDVAVNHYVRQQTLTDLLEIRQAEGRSGTIDDMGRFYKLIPYQSSAEFRRENPDCCSRTWGDVEGDQFGFWERSEGAGDGMFEFRHRIKYVGEDGVEKVVVSRKTYYTVNNCGHARPRAFF</sequence>
<evidence type="ECO:0000313" key="2">
    <source>
        <dbReference type="Proteomes" id="UP000234456"/>
    </source>
</evidence>
<name>A0A2N4TL95_RALPI</name>
<dbReference type="RefSeq" id="WP_102067304.1">
    <property type="nucleotide sequence ID" value="NZ_PKQE01000006.1"/>
</dbReference>
<accession>A0A2N4TL95</accession>
<evidence type="ECO:0000313" key="1">
    <source>
        <dbReference type="EMBL" id="PLC40482.1"/>
    </source>
</evidence>
<reference evidence="1 2" key="1">
    <citation type="submission" date="2017-12" db="EMBL/GenBank/DDBJ databases">
        <title>Draft genome sequence of Ralstonia pickettii 52.</title>
        <authorList>
            <person name="Zheng B."/>
        </authorList>
    </citation>
    <scope>NUCLEOTIDE SEQUENCE [LARGE SCALE GENOMIC DNA]</scope>
    <source>
        <strain evidence="1 2">52</strain>
    </source>
</reference>
<organism evidence="1 2">
    <name type="scientific">Ralstonia pickettii</name>
    <name type="common">Burkholderia pickettii</name>
    <dbReference type="NCBI Taxonomy" id="329"/>
    <lineage>
        <taxon>Bacteria</taxon>
        <taxon>Pseudomonadati</taxon>
        <taxon>Pseudomonadota</taxon>
        <taxon>Betaproteobacteria</taxon>
        <taxon>Burkholderiales</taxon>
        <taxon>Burkholderiaceae</taxon>
        <taxon>Ralstonia</taxon>
    </lineage>
</organism>